<feature type="transmembrane region" description="Helical" evidence="6">
    <location>
        <begin position="117"/>
        <end position="136"/>
    </location>
</feature>
<evidence type="ECO:0000256" key="1">
    <source>
        <dbReference type="ARBA" id="ARBA00004127"/>
    </source>
</evidence>
<comment type="similarity">
    <text evidence="2">Belongs to the EamA transporter family.</text>
</comment>
<organism evidence="8 9">
    <name type="scientific">Paenibacillus hodogayensis</name>
    <dbReference type="NCBI Taxonomy" id="279208"/>
    <lineage>
        <taxon>Bacteria</taxon>
        <taxon>Bacillati</taxon>
        <taxon>Bacillota</taxon>
        <taxon>Bacilli</taxon>
        <taxon>Bacillales</taxon>
        <taxon>Paenibacillaceae</taxon>
        <taxon>Paenibacillus</taxon>
    </lineage>
</organism>
<feature type="domain" description="EamA" evidence="7">
    <location>
        <begin position="1"/>
        <end position="132"/>
    </location>
</feature>
<proteinExistence type="inferred from homology"/>
<feature type="transmembrane region" description="Helical" evidence="6">
    <location>
        <begin position="234"/>
        <end position="256"/>
    </location>
</feature>
<comment type="subcellular location">
    <subcellularLocation>
        <location evidence="1">Endomembrane system</location>
        <topology evidence="1">Multi-pass membrane protein</topology>
    </subcellularLocation>
</comment>
<name>A0ABV5W8J2_9BACL</name>
<dbReference type="InterPro" id="IPR037185">
    <property type="entry name" value="EmrE-like"/>
</dbReference>
<evidence type="ECO:0000256" key="5">
    <source>
        <dbReference type="ARBA" id="ARBA00023136"/>
    </source>
</evidence>
<evidence type="ECO:0000256" key="2">
    <source>
        <dbReference type="ARBA" id="ARBA00007362"/>
    </source>
</evidence>
<keyword evidence="5 6" id="KW-0472">Membrane</keyword>
<feature type="transmembrane region" description="Helical" evidence="6">
    <location>
        <begin position="262"/>
        <end position="284"/>
    </location>
</feature>
<evidence type="ECO:0000259" key="7">
    <source>
        <dbReference type="Pfam" id="PF00892"/>
    </source>
</evidence>
<dbReference type="InterPro" id="IPR050638">
    <property type="entry name" value="AA-Vitamin_Transporters"/>
</dbReference>
<feature type="transmembrane region" description="Helical" evidence="6">
    <location>
        <begin position="208"/>
        <end position="227"/>
    </location>
</feature>
<gene>
    <name evidence="8" type="ORF">ACFFNY_35495</name>
</gene>
<dbReference type="InterPro" id="IPR000620">
    <property type="entry name" value="EamA_dom"/>
</dbReference>
<comment type="caution">
    <text evidence="8">The sequence shown here is derived from an EMBL/GenBank/DDBJ whole genome shotgun (WGS) entry which is preliminary data.</text>
</comment>
<dbReference type="SUPFAM" id="SSF103481">
    <property type="entry name" value="Multidrug resistance efflux transporter EmrE"/>
    <property type="match status" value="2"/>
</dbReference>
<evidence type="ECO:0000256" key="6">
    <source>
        <dbReference type="SAM" id="Phobius"/>
    </source>
</evidence>
<protein>
    <submittedName>
        <fullName evidence="8">DMT family transporter</fullName>
    </submittedName>
</protein>
<feature type="transmembrane region" description="Helical" evidence="6">
    <location>
        <begin position="142"/>
        <end position="164"/>
    </location>
</feature>
<dbReference type="Proteomes" id="UP001589619">
    <property type="component" value="Unassembled WGS sequence"/>
</dbReference>
<dbReference type="PANTHER" id="PTHR32322">
    <property type="entry name" value="INNER MEMBRANE TRANSPORTER"/>
    <property type="match status" value="1"/>
</dbReference>
<reference evidence="8 9" key="1">
    <citation type="submission" date="2024-09" db="EMBL/GenBank/DDBJ databases">
        <authorList>
            <person name="Sun Q."/>
            <person name="Mori K."/>
        </authorList>
    </citation>
    <scope>NUCLEOTIDE SEQUENCE [LARGE SCALE GENOMIC DNA]</scope>
    <source>
        <strain evidence="8 9">JCM 12520</strain>
    </source>
</reference>
<dbReference type="PANTHER" id="PTHR32322:SF2">
    <property type="entry name" value="EAMA DOMAIN-CONTAINING PROTEIN"/>
    <property type="match status" value="1"/>
</dbReference>
<accession>A0ABV5W8J2</accession>
<evidence type="ECO:0000313" key="8">
    <source>
        <dbReference type="EMBL" id="MFB9756902.1"/>
    </source>
</evidence>
<keyword evidence="4 6" id="KW-1133">Transmembrane helix</keyword>
<feature type="transmembrane region" description="Helical" evidence="6">
    <location>
        <begin position="176"/>
        <end position="196"/>
    </location>
</feature>
<evidence type="ECO:0000313" key="9">
    <source>
        <dbReference type="Proteomes" id="UP001589619"/>
    </source>
</evidence>
<feature type="transmembrane region" description="Helical" evidence="6">
    <location>
        <begin position="32"/>
        <end position="50"/>
    </location>
</feature>
<dbReference type="EMBL" id="JBHMAG010000030">
    <property type="protein sequence ID" value="MFB9756902.1"/>
    <property type="molecule type" value="Genomic_DNA"/>
</dbReference>
<evidence type="ECO:0000256" key="4">
    <source>
        <dbReference type="ARBA" id="ARBA00022989"/>
    </source>
</evidence>
<sequence>MGYVLLLLATLAWSFVGVLVKSASAMVDNSLITFSRFFFGVVFLGIFILIKEKRLRPRFSLKWIWIGAAGKGANYIFENLAITLGYAYGNILVQPVQTAALLIAAGLLFKEPVSRQGWSAAALCMLGVLVIGWNGLPARELLSGSGLTTLLFTFAGIGAAIHVLSQRILLKSMDSGNMNLSVFMVSTLLVALPIPFEPHQITGPVTVWGITTLVVLGVITGLSFLWFAEAIKRVSFAVVAVVGNSSVLFSILWSYLFFHEPITGYVLTGTFIFLAGFVLLNVPYGKKTAKPAS</sequence>
<evidence type="ECO:0000256" key="3">
    <source>
        <dbReference type="ARBA" id="ARBA00022692"/>
    </source>
</evidence>
<feature type="domain" description="EamA" evidence="7">
    <location>
        <begin position="150"/>
        <end position="281"/>
    </location>
</feature>
<keyword evidence="9" id="KW-1185">Reference proteome</keyword>
<dbReference type="RefSeq" id="WP_344906339.1">
    <property type="nucleotide sequence ID" value="NZ_BAAAYO010000003.1"/>
</dbReference>
<keyword evidence="3 6" id="KW-0812">Transmembrane</keyword>
<dbReference type="Pfam" id="PF00892">
    <property type="entry name" value="EamA"/>
    <property type="match status" value="2"/>
</dbReference>